<feature type="domain" description="FtsK" evidence="5">
    <location>
        <begin position="150"/>
        <end position="353"/>
    </location>
</feature>
<organism evidence="6 7">
    <name type="scientific">Nocardia brasiliensis</name>
    <dbReference type="NCBI Taxonomy" id="37326"/>
    <lineage>
        <taxon>Bacteria</taxon>
        <taxon>Bacillati</taxon>
        <taxon>Actinomycetota</taxon>
        <taxon>Actinomycetes</taxon>
        <taxon>Mycobacteriales</taxon>
        <taxon>Nocardiaceae</taxon>
        <taxon>Nocardia</taxon>
    </lineage>
</organism>
<feature type="binding site" evidence="3">
    <location>
        <begin position="188"/>
        <end position="195"/>
    </location>
    <ligand>
        <name>ATP</name>
        <dbReference type="ChEBI" id="CHEBI:30616"/>
    </ligand>
</feature>
<dbReference type="Proteomes" id="UP000501705">
    <property type="component" value="Chromosome"/>
</dbReference>
<dbReference type="PROSITE" id="PS50901">
    <property type="entry name" value="FTSK"/>
    <property type="match status" value="1"/>
</dbReference>
<protein>
    <recommendedName>
        <fullName evidence="5">FtsK domain-containing protein</fullName>
    </recommendedName>
</protein>
<dbReference type="Gene3D" id="3.40.50.300">
    <property type="entry name" value="P-loop containing nucleotide triphosphate hydrolases"/>
    <property type="match status" value="1"/>
</dbReference>
<sequence length="444" mass="47835">MSAVLGVLAVAGSVAVPAGLIWLARRDLPSVKKPKPQTVAQIVDDAEPELRTAVGILADPLQTNLMLASLKLGSAEAGFPHVERYDYTRYGLSVDVVMLGGQSLTNWSNDEVLNQFATYLAVPKVTVMSPAPSWVRLQVRVYDTLVAPAMTPEVIPNGVDLEAVPTGVTEDGDTWRLRVLYRHILIAGGTDSGKGSVLWSIVAGIGPAIKAGLVDVLLGDPKGGMEFGRGEGRLWTDFQWTAEGILAMLTGAEKDMQERAARFREAGIRKFVPTTDEPLKVVIIDEYAAMSAFATPEQVREGLRLIGLILTQGRAVGYSVIVAVQDPSKETMPNRQLFPIRIGLRLDEPTQNEMIHGKSARDRGARCDEISEHTPGVAYVGLDGTKSFVRVRAFWIRDEDADAIVEAFSPAPVITGPTEDYSGFDPDDLGDDEEDNGDAAGVAA</sequence>
<feature type="compositionally biased region" description="Acidic residues" evidence="4">
    <location>
        <begin position="425"/>
        <end position="437"/>
    </location>
</feature>
<dbReference type="AlphaFoldDB" id="A0A6G9XKR4"/>
<proteinExistence type="predicted"/>
<dbReference type="InterPro" id="IPR002543">
    <property type="entry name" value="FtsK_dom"/>
</dbReference>
<evidence type="ECO:0000313" key="7">
    <source>
        <dbReference type="Proteomes" id="UP000501705"/>
    </source>
</evidence>
<name>A0A6G9XKR4_NOCBR</name>
<evidence type="ECO:0000256" key="3">
    <source>
        <dbReference type="PROSITE-ProRule" id="PRU00289"/>
    </source>
</evidence>
<reference evidence="6 7" key="1">
    <citation type="journal article" date="2019" name="ACS Chem. Biol.">
        <title>Identification and Mobilization of a Cryptic Antibiotic Biosynthesis Gene Locus from a Human-Pathogenic Nocardia Isolate.</title>
        <authorList>
            <person name="Herisse M."/>
            <person name="Ishida K."/>
            <person name="Porter J.L."/>
            <person name="Howden B."/>
            <person name="Hertweck C."/>
            <person name="Stinear T.P."/>
            <person name="Pidot S.J."/>
        </authorList>
    </citation>
    <scope>NUCLEOTIDE SEQUENCE [LARGE SCALE GENOMIC DNA]</scope>
    <source>
        <strain evidence="6 7">AUSMDU00024985</strain>
    </source>
</reference>
<dbReference type="GO" id="GO:0005524">
    <property type="term" value="F:ATP binding"/>
    <property type="evidence" value="ECO:0007669"/>
    <property type="project" value="UniProtKB-UniRule"/>
</dbReference>
<evidence type="ECO:0000259" key="5">
    <source>
        <dbReference type="PROSITE" id="PS50901"/>
    </source>
</evidence>
<accession>A0A6G9XKR4</accession>
<feature type="region of interest" description="Disordered" evidence="4">
    <location>
        <begin position="415"/>
        <end position="444"/>
    </location>
</feature>
<evidence type="ECO:0000256" key="1">
    <source>
        <dbReference type="ARBA" id="ARBA00022741"/>
    </source>
</evidence>
<dbReference type="InterPro" id="IPR027417">
    <property type="entry name" value="P-loop_NTPase"/>
</dbReference>
<keyword evidence="2 3" id="KW-0067">ATP-binding</keyword>
<evidence type="ECO:0000256" key="2">
    <source>
        <dbReference type="ARBA" id="ARBA00022840"/>
    </source>
</evidence>
<dbReference type="EMBL" id="CP046171">
    <property type="protein sequence ID" value="QIS01521.1"/>
    <property type="molecule type" value="Genomic_DNA"/>
</dbReference>
<keyword evidence="1 3" id="KW-0547">Nucleotide-binding</keyword>
<dbReference type="SUPFAM" id="SSF52540">
    <property type="entry name" value="P-loop containing nucleoside triphosphate hydrolases"/>
    <property type="match status" value="1"/>
</dbReference>
<gene>
    <name evidence="6" type="ORF">F5X71_03615</name>
</gene>
<dbReference type="InterPro" id="IPR050206">
    <property type="entry name" value="FtsK/SpoIIIE/SftA"/>
</dbReference>
<dbReference type="GO" id="GO:0003677">
    <property type="term" value="F:DNA binding"/>
    <property type="evidence" value="ECO:0007669"/>
    <property type="project" value="InterPro"/>
</dbReference>
<dbReference type="PANTHER" id="PTHR22683">
    <property type="entry name" value="SPORULATION PROTEIN RELATED"/>
    <property type="match status" value="1"/>
</dbReference>
<dbReference type="Pfam" id="PF01580">
    <property type="entry name" value="FtsK_SpoIIIE"/>
    <property type="match status" value="1"/>
</dbReference>
<evidence type="ECO:0000313" key="6">
    <source>
        <dbReference type="EMBL" id="QIS01521.1"/>
    </source>
</evidence>
<evidence type="ECO:0000256" key="4">
    <source>
        <dbReference type="SAM" id="MobiDB-lite"/>
    </source>
</evidence>
<dbReference type="PANTHER" id="PTHR22683:SF41">
    <property type="entry name" value="DNA TRANSLOCASE FTSK"/>
    <property type="match status" value="1"/>
</dbReference>